<keyword evidence="5" id="KW-0732">Signal</keyword>
<dbReference type="PRINTS" id="PR00593">
    <property type="entry name" value="MTABOTROPICR"/>
</dbReference>
<dbReference type="Pfam" id="PF00003">
    <property type="entry name" value="7tm_3"/>
    <property type="match status" value="1"/>
</dbReference>
<keyword evidence="7" id="KW-0297">G-protein coupled receptor</keyword>
<evidence type="ECO:0000256" key="7">
    <source>
        <dbReference type="ARBA" id="ARBA00023040"/>
    </source>
</evidence>
<organism evidence="15 16">
    <name type="scientific">Patella caerulea</name>
    <name type="common">Rayed Mediterranean limpet</name>
    <dbReference type="NCBI Taxonomy" id="87958"/>
    <lineage>
        <taxon>Eukaryota</taxon>
        <taxon>Metazoa</taxon>
        <taxon>Spiralia</taxon>
        <taxon>Lophotrochozoa</taxon>
        <taxon>Mollusca</taxon>
        <taxon>Gastropoda</taxon>
        <taxon>Patellogastropoda</taxon>
        <taxon>Patelloidea</taxon>
        <taxon>Patellidae</taxon>
        <taxon>Patella</taxon>
    </lineage>
</organism>
<feature type="domain" description="G-protein coupled receptors family 3 profile" evidence="14">
    <location>
        <begin position="378"/>
        <end position="643"/>
    </location>
</feature>
<evidence type="ECO:0000256" key="8">
    <source>
        <dbReference type="ARBA" id="ARBA00023136"/>
    </source>
</evidence>
<keyword evidence="10" id="KW-0675">Receptor</keyword>
<accession>A0AAN8JLG0</accession>
<keyword evidence="8 13" id="KW-0472">Membrane</keyword>
<dbReference type="FunFam" id="2.10.50.30:FF:000001">
    <property type="entry name" value="metabotropic glutamate receptor 1"/>
    <property type="match status" value="1"/>
</dbReference>
<keyword evidence="9" id="KW-1015">Disulfide bond</keyword>
<dbReference type="Pfam" id="PF07562">
    <property type="entry name" value="NCD3G"/>
    <property type="match status" value="1"/>
</dbReference>
<dbReference type="AlphaFoldDB" id="A0AAN8JLG0"/>
<keyword evidence="12" id="KW-0807">Transducer</keyword>
<dbReference type="PROSITE" id="PS50259">
    <property type="entry name" value="G_PROTEIN_RECEP_F3_4"/>
    <property type="match status" value="1"/>
</dbReference>
<evidence type="ECO:0000256" key="13">
    <source>
        <dbReference type="SAM" id="Phobius"/>
    </source>
</evidence>
<evidence type="ECO:0000256" key="3">
    <source>
        <dbReference type="ARBA" id="ARBA00022475"/>
    </source>
</evidence>
<dbReference type="InterPro" id="IPR017978">
    <property type="entry name" value="GPCR_3_C"/>
</dbReference>
<dbReference type="PANTHER" id="PTHR24060">
    <property type="entry name" value="METABOTROPIC GLUTAMATE RECEPTOR"/>
    <property type="match status" value="1"/>
</dbReference>
<keyword evidence="11" id="KW-0325">Glycoprotein</keyword>
<feature type="transmembrane region" description="Helical" evidence="13">
    <location>
        <begin position="490"/>
        <end position="512"/>
    </location>
</feature>
<reference evidence="15 16" key="1">
    <citation type="submission" date="2024-01" db="EMBL/GenBank/DDBJ databases">
        <title>The genome of the rayed Mediterranean limpet Patella caerulea (Linnaeus, 1758).</title>
        <authorList>
            <person name="Anh-Thu Weber A."/>
            <person name="Halstead-Nussloch G."/>
        </authorList>
    </citation>
    <scope>NUCLEOTIDE SEQUENCE [LARGE SCALE GENOMIC DNA]</scope>
    <source>
        <strain evidence="15">AATW-2023a</strain>
        <tissue evidence="15">Whole specimen</tissue>
    </source>
</reference>
<dbReference type="Gene3D" id="2.10.50.30">
    <property type="entry name" value="GPCR, family 3, nine cysteines domain"/>
    <property type="match status" value="1"/>
</dbReference>
<dbReference type="Pfam" id="PF01094">
    <property type="entry name" value="ANF_receptor"/>
    <property type="match status" value="1"/>
</dbReference>
<dbReference type="Proteomes" id="UP001347796">
    <property type="component" value="Unassembled WGS sequence"/>
</dbReference>
<protein>
    <recommendedName>
        <fullName evidence="14">G-protein coupled receptors family 3 profile domain-containing protein</fullName>
    </recommendedName>
</protein>
<feature type="transmembrane region" description="Helical" evidence="13">
    <location>
        <begin position="377"/>
        <end position="404"/>
    </location>
</feature>
<evidence type="ECO:0000256" key="4">
    <source>
        <dbReference type="ARBA" id="ARBA00022692"/>
    </source>
</evidence>
<dbReference type="InterPro" id="IPR028082">
    <property type="entry name" value="Peripla_BP_I"/>
</dbReference>
<evidence type="ECO:0000256" key="9">
    <source>
        <dbReference type="ARBA" id="ARBA00023157"/>
    </source>
</evidence>
<dbReference type="InterPro" id="IPR001828">
    <property type="entry name" value="ANF_lig-bd_rcpt"/>
</dbReference>
<dbReference type="PROSITE" id="PS00980">
    <property type="entry name" value="G_PROTEIN_RECEP_F3_2"/>
    <property type="match status" value="1"/>
</dbReference>
<dbReference type="PRINTS" id="PR00248">
    <property type="entry name" value="GPCRMGR"/>
</dbReference>
<dbReference type="FunFam" id="3.40.50.2300:FF:000009">
    <property type="entry name" value="Glutamate receptor, metabotropic 4"/>
    <property type="match status" value="1"/>
</dbReference>
<dbReference type="CDD" id="cd15934">
    <property type="entry name" value="7tmC_mGluRs_group2_3"/>
    <property type="match status" value="1"/>
</dbReference>
<dbReference type="EMBL" id="JAZGQO010000010">
    <property type="protein sequence ID" value="KAK6176318.1"/>
    <property type="molecule type" value="Genomic_DNA"/>
</dbReference>
<keyword evidence="3" id="KW-1003">Cell membrane</keyword>
<dbReference type="InterPro" id="IPR011500">
    <property type="entry name" value="GPCR_3_9-Cys_dom"/>
</dbReference>
<dbReference type="InterPro" id="IPR017979">
    <property type="entry name" value="GPCR_3_CS"/>
</dbReference>
<dbReference type="GO" id="GO:0005886">
    <property type="term" value="C:plasma membrane"/>
    <property type="evidence" value="ECO:0007669"/>
    <property type="project" value="UniProtKB-SubCell"/>
</dbReference>
<sequence length="713" mass="80060">MVEIAKSFKWDYVNTLADEGNYGERGIGKFEEIAKQSGVCVSRSLKIPRSVNDTTFINLIHELLKSNNTAKAVVMFVNEDNCWRILQAMKKLNKTGEFSILASDSWGAKVHPVLHQEEVAEGAVTLLPKRRVITDFDNYFRNLTVYNNNQRNPWFREYWEDIFNCSLTNQPKKRRCTGSESLWSSEVNYKQEGLVQFVIDSVYALAQGVHDMLAYDCPGTHRNFSRCLKNRPLAGEELLRFIRNVNINGSNGDPVVFDANGDGIRNYDVFQFQRLPSGIYEYVRIGEGIFTGNFSLTLNETALNWDKIPRSICSDPCTFGQAKKQNGGCCWMCVPCQENEYLQDENTCVACPIDARPNVNKTECQKLPEFHLEPSSLWFILPVAFSGFGILCTGAVLVIFIHYNKTPVIMACGRELCYLLLLGIFLSYGTSFVMLAKPSVIMCALRRLGLGVSLCFIYAALLTKTNRIYRIFNSGIKAMVKRPGYTSPKSQILICICIVSVQVIGGLTWLGFEKPSTVKIYEQNDYIVLKCKSSQIATIMSLSYNIFLIVLCTVYAFKTRKIPQNFNEAKYIAFTMYSTCIVWLAFITIYFGANHDFKIEIISLCMCVSISATTALFCLFAPKVYIVLLQPHKNVRQAASTSIQSANNKNNSRSYGVTLALPLPSGIIVQNGTVHKEVVQTDNAVFSDSMEDTSSCDEGVAMQVPTVNDINSS</sequence>
<dbReference type="GO" id="GO:0004930">
    <property type="term" value="F:G protein-coupled receptor activity"/>
    <property type="evidence" value="ECO:0007669"/>
    <property type="project" value="UniProtKB-KW"/>
</dbReference>
<comment type="caution">
    <text evidence="15">The sequence shown here is derived from an EMBL/GenBank/DDBJ whole genome shotgun (WGS) entry which is preliminary data.</text>
</comment>
<keyword evidence="6 13" id="KW-1133">Transmembrane helix</keyword>
<evidence type="ECO:0000256" key="11">
    <source>
        <dbReference type="ARBA" id="ARBA00023180"/>
    </source>
</evidence>
<dbReference type="InterPro" id="IPR038550">
    <property type="entry name" value="GPCR_3_9-Cys_sf"/>
</dbReference>
<evidence type="ECO:0000313" key="15">
    <source>
        <dbReference type="EMBL" id="KAK6176318.1"/>
    </source>
</evidence>
<keyword evidence="16" id="KW-1185">Reference proteome</keyword>
<evidence type="ECO:0000313" key="16">
    <source>
        <dbReference type="Proteomes" id="UP001347796"/>
    </source>
</evidence>
<comment type="similarity">
    <text evidence="2">Belongs to the G-protein coupled receptor 3 family.</text>
</comment>
<dbReference type="InterPro" id="IPR050726">
    <property type="entry name" value="mGluR"/>
</dbReference>
<evidence type="ECO:0000256" key="5">
    <source>
        <dbReference type="ARBA" id="ARBA00022729"/>
    </source>
</evidence>
<feature type="transmembrane region" description="Helical" evidence="13">
    <location>
        <begin position="569"/>
        <end position="593"/>
    </location>
</feature>
<comment type="subcellular location">
    <subcellularLocation>
        <location evidence="1">Cell membrane</location>
        <topology evidence="1">Multi-pass membrane protein</topology>
    </subcellularLocation>
</comment>
<evidence type="ECO:0000259" key="14">
    <source>
        <dbReference type="PROSITE" id="PS50259"/>
    </source>
</evidence>
<keyword evidence="4 13" id="KW-0812">Transmembrane</keyword>
<dbReference type="InterPro" id="IPR000162">
    <property type="entry name" value="GPCR_3_mtglu_rcpt"/>
</dbReference>
<evidence type="ECO:0000256" key="10">
    <source>
        <dbReference type="ARBA" id="ARBA00023170"/>
    </source>
</evidence>
<evidence type="ECO:0000256" key="6">
    <source>
        <dbReference type="ARBA" id="ARBA00022989"/>
    </source>
</evidence>
<gene>
    <name evidence="15" type="ORF">SNE40_014622</name>
</gene>
<name>A0AAN8JLG0_PATCE</name>
<evidence type="ECO:0000256" key="1">
    <source>
        <dbReference type="ARBA" id="ARBA00004651"/>
    </source>
</evidence>
<dbReference type="InterPro" id="IPR000337">
    <property type="entry name" value="GPCR_3"/>
</dbReference>
<evidence type="ECO:0000256" key="2">
    <source>
        <dbReference type="ARBA" id="ARBA00007242"/>
    </source>
</evidence>
<dbReference type="Gene3D" id="3.40.50.2300">
    <property type="match status" value="2"/>
</dbReference>
<feature type="transmembrane region" description="Helical" evidence="13">
    <location>
        <begin position="448"/>
        <end position="469"/>
    </location>
</feature>
<feature type="transmembrane region" description="Helical" evidence="13">
    <location>
        <begin position="536"/>
        <end position="557"/>
    </location>
</feature>
<evidence type="ECO:0000256" key="12">
    <source>
        <dbReference type="ARBA" id="ARBA00023224"/>
    </source>
</evidence>
<dbReference type="PROSITE" id="PS00981">
    <property type="entry name" value="G_PROTEIN_RECEP_F3_3"/>
    <property type="match status" value="1"/>
</dbReference>
<dbReference type="SUPFAM" id="SSF53822">
    <property type="entry name" value="Periplasmic binding protein-like I"/>
    <property type="match status" value="1"/>
</dbReference>
<feature type="transmembrane region" description="Helical" evidence="13">
    <location>
        <begin position="416"/>
        <end position="436"/>
    </location>
</feature>
<feature type="transmembrane region" description="Helical" evidence="13">
    <location>
        <begin position="599"/>
        <end position="621"/>
    </location>
</feature>
<proteinExistence type="inferred from homology"/>